<dbReference type="AlphaFoldDB" id="A0AA47P357"/>
<dbReference type="PANTHER" id="PTHR46902:SF1">
    <property type="entry name" value="DOMON DOMAIN-CONTAINING PROTEIN FRRS1L"/>
    <property type="match status" value="1"/>
</dbReference>
<dbReference type="GO" id="GO:0099072">
    <property type="term" value="P:regulation of postsynaptic membrane neurotransmitter receptor levels"/>
    <property type="evidence" value="ECO:0007669"/>
    <property type="project" value="TreeGrafter"/>
</dbReference>
<dbReference type="EMBL" id="JAOPHQ010002882">
    <property type="protein sequence ID" value="KAK0145132.1"/>
    <property type="molecule type" value="Genomic_DNA"/>
</dbReference>
<sequence length="297" mass="30928">MADLARTCWFSDFLYWNAVNVTRTGCGETKLCLDEPVGCDPAVAGSSCLFAAIVGAPAEAPNGKSLTITLSGETTGYIAIGLTANSSVGATAVFVCGQRNGTFLFSTTQNNNSTLTNGDTPVEDIVGQVDGSVIQCEFTVPNATATGSSHVTTFVVELGTGTINGTTLGPFSVKKTVGPLDVTNLANEVAQTTATPTLNVTTMPMNVTTMPMNVTTMPMNVTTMPMNVTTMPMNVTTMPMNVTTMPMNATTSQNSATQPTSSAVAFLSSGEGENCSKVCGCFSLVHYIVQYLDLNIL</sequence>
<dbReference type="InterPro" id="IPR042789">
    <property type="entry name" value="FRRS1L"/>
</dbReference>
<evidence type="ECO:0000313" key="2">
    <source>
        <dbReference type="Proteomes" id="UP001174136"/>
    </source>
</evidence>
<accession>A0AA47P357</accession>
<keyword evidence="2" id="KW-1185">Reference proteome</keyword>
<evidence type="ECO:0000313" key="1">
    <source>
        <dbReference type="EMBL" id="KAK0145132.1"/>
    </source>
</evidence>
<proteinExistence type="predicted"/>
<reference evidence="1" key="1">
    <citation type="journal article" date="2023" name="Front. Mar. Sci.">
        <title>A new Merluccius polli reference genome to investigate the effects of global change in West African waters.</title>
        <authorList>
            <person name="Mateo J.L."/>
            <person name="Blanco-Fernandez C."/>
            <person name="Garcia-Vazquez E."/>
            <person name="Machado-Schiaffino G."/>
        </authorList>
    </citation>
    <scope>NUCLEOTIDE SEQUENCE</scope>
    <source>
        <strain evidence="1">C29</strain>
        <tissue evidence="1">Fin</tissue>
    </source>
</reference>
<dbReference type="GO" id="GO:1900449">
    <property type="term" value="P:regulation of glutamate receptor signaling pathway"/>
    <property type="evidence" value="ECO:0007669"/>
    <property type="project" value="InterPro"/>
</dbReference>
<gene>
    <name evidence="1" type="primary">frrs1_0</name>
    <name evidence="1" type="ORF">N1851_015964</name>
</gene>
<comment type="caution">
    <text evidence="1">The sequence shown here is derived from an EMBL/GenBank/DDBJ whole genome shotgun (WGS) entry which is preliminary data.</text>
</comment>
<organism evidence="1 2">
    <name type="scientific">Merluccius polli</name>
    <name type="common">Benguela hake</name>
    <name type="synonym">Merluccius cadenati</name>
    <dbReference type="NCBI Taxonomy" id="89951"/>
    <lineage>
        <taxon>Eukaryota</taxon>
        <taxon>Metazoa</taxon>
        <taxon>Chordata</taxon>
        <taxon>Craniata</taxon>
        <taxon>Vertebrata</taxon>
        <taxon>Euteleostomi</taxon>
        <taxon>Actinopterygii</taxon>
        <taxon>Neopterygii</taxon>
        <taxon>Teleostei</taxon>
        <taxon>Neoteleostei</taxon>
        <taxon>Acanthomorphata</taxon>
        <taxon>Zeiogadaria</taxon>
        <taxon>Gadariae</taxon>
        <taxon>Gadiformes</taxon>
        <taxon>Gadoidei</taxon>
        <taxon>Merlucciidae</taxon>
        <taxon>Merluccius</taxon>
    </lineage>
</organism>
<dbReference type="PANTHER" id="PTHR46902">
    <property type="entry name" value="DOMON DOMAIN-CONTAINING PROTEIN FRRS1L"/>
    <property type="match status" value="1"/>
</dbReference>
<name>A0AA47P357_MERPO</name>
<dbReference type="Proteomes" id="UP001174136">
    <property type="component" value="Unassembled WGS sequence"/>
</dbReference>
<protein>
    <submittedName>
        <fullName evidence="1">Ferric-chelate reductase 1</fullName>
    </submittedName>
</protein>